<dbReference type="GO" id="GO:0003700">
    <property type="term" value="F:DNA-binding transcription factor activity"/>
    <property type="evidence" value="ECO:0007669"/>
    <property type="project" value="InterPro"/>
</dbReference>
<dbReference type="GO" id="GO:0003677">
    <property type="term" value="F:DNA binding"/>
    <property type="evidence" value="ECO:0007669"/>
    <property type="project" value="UniProtKB-KW"/>
</dbReference>
<dbReference type="Pfam" id="PF03466">
    <property type="entry name" value="LysR_substrate"/>
    <property type="match status" value="1"/>
</dbReference>
<evidence type="ECO:0000256" key="3">
    <source>
        <dbReference type="ARBA" id="ARBA00023125"/>
    </source>
</evidence>
<protein>
    <submittedName>
        <fullName evidence="7">Transcriptional regulator, LysR family</fullName>
    </submittedName>
</protein>
<dbReference type="AlphaFoldDB" id="A6VRY6"/>
<evidence type="ECO:0000313" key="7">
    <source>
        <dbReference type="EMBL" id="ABR69215.1"/>
    </source>
</evidence>
<dbReference type="HOGENOM" id="CLU_039613_6_5_6"/>
<dbReference type="GO" id="GO:2000142">
    <property type="term" value="P:regulation of DNA-templated transcription initiation"/>
    <property type="evidence" value="ECO:0007669"/>
    <property type="project" value="TreeGrafter"/>
</dbReference>
<sequence length="295" mass="32785">MTRAAKELNTTQSAVTQRMQRLESALNTSLMKRHSRGIEPTEQGKILLSYISRLNLLVDDAIAEIAAWEGSPVGAVSIGLPPSVSAVLTTPLIFAVKNSLPGVELTVAEAFSGYLEGWLETGEIDFAFVFNRTSTPQIEVTHLLCEELYLICNSELNSRLPDELEVKDLERIPLIAPSRRHGLRTEVQKEANKQGIDLNIVLEIDAGHQLIRQIELGLGAAILARSSVMPELTTGTLFNKRIVKPSFTRTVSLAVRRQKAESYLLKRVEEVLLKVVTELIQTDKWPADIYDQSTR</sequence>
<keyword evidence="4" id="KW-0010">Activator</keyword>
<keyword evidence="3" id="KW-0238">DNA-binding</keyword>
<organism evidence="7">
    <name type="scientific">Marinomonas sp. (strain MWYL1)</name>
    <dbReference type="NCBI Taxonomy" id="400668"/>
    <lineage>
        <taxon>Bacteria</taxon>
        <taxon>Pseudomonadati</taxon>
        <taxon>Pseudomonadota</taxon>
        <taxon>Gammaproteobacteria</taxon>
        <taxon>Oceanospirillales</taxon>
        <taxon>Oceanospirillaceae</taxon>
        <taxon>Marinomonas</taxon>
    </lineage>
</organism>
<dbReference type="KEGG" id="mmw:Mmwyl1_0273"/>
<evidence type="ECO:0000256" key="5">
    <source>
        <dbReference type="ARBA" id="ARBA00023163"/>
    </source>
</evidence>
<evidence type="ECO:0000259" key="6">
    <source>
        <dbReference type="PROSITE" id="PS50931"/>
    </source>
</evidence>
<dbReference type="STRING" id="400668.Mmwyl1_0273"/>
<accession>A6VRY6</accession>
<comment type="similarity">
    <text evidence="1">Belongs to the LysR transcriptional regulatory family.</text>
</comment>
<name>A6VRY6_MARMS</name>
<dbReference type="PANTHER" id="PTHR30293">
    <property type="entry name" value="TRANSCRIPTIONAL REGULATORY PROTEIN NAC-RELATED"/>
    <property type="match status" value="1"/>
</dbReference>
<evidence type="ECO:0000256" key="4">
    <source>
        <dbReference type="ARBA" id="ARBA00023159"/>
    </source>
</evidence>
<dbReference type="SUPFAM" id="SSF53850">
    <property type="entry name" value="Periplasmic binding protein-like II"/>
    <property type="match status" value="1"/>
</dbReference>
<dbReference type="PRINTS" id="PR00039">
    <property type="entry name" value="HTHLYSR"/>
</dbReference>
<proteinExistence type="inferred from homology"/>
<dbReference type="InterPro" id="IPR000847">
    <property type="entry name" value="LysR_HTH_N"/>
</dbReference>
<dbReference type="Pfam" id="PF00126">
    <property type="entry name" value="HTH_1"/>
    <property type="match status" value="1"/>
</dbReference>
<reference evidence="7" key="1">
    <citation type="submission" date="2007-06" db="EMBL/GenBank/DDBJ databases">
        <title>Complete sequence of Marinomonas sp. MWYL1.</title>
        <authorList>
            <consortium name="US DOE Joint Genome Institute"/>
            <person name="Copeland A."/>
            <person name="Lucas S."/>
            <person name="Lapidus A."/>
            <person name="Barry K."/>
            <person name="Glavina del Rio T."/>
            <person name="Dalin E."/>
            <person name="Tice H."/>
            <person name="Pitluck S."/>
            <person name="Kiss H."/>
            <person name="Brettin T."/>
            <person name="Bruce D."/>
            <person name="Detter J.C."/>
            <person name="Han C."/>
            <person name="Schmutz J."/>
            <person name="Larimer F."/>
            <person name="Land M."/>
            <person name="Hauser L."/>
            <person name="Kyrpides N."/>
            <person name="Kim E."/>
            <person name="Johnston A.W.B."/>
            <person name="Todd J.D."/>
            <person name="Rogers R."/>
            <person name="Wexler M."/>
            <person name="Bond P.L."/>
            <person name="Li Y."/>
            <person name="Richardson P."/>
        </authorList>
    </citation>
    <scope>NUCLEOTIDE SEQUENCE [LARGE SCALE GENOMIC DNA]</scope>
    <source>
        <strain evidence="7">MWYL1</strain>
    </source>
</reference>
<evidence type="ECO:0000256" key="2">
    <source>
        <dbReference type="ARBA" id="ARBA00023015"/>
    </source>
</evidence>
<evidence type="ECO:0000256" key="1">
    <source>
        <dbReference type="ARBA" id="ARBA00009437"/>
    </source>
</evidence>
<dbReference type="SUPFAM" id="SSF46785">
    <property type="entry name" value="Winged helix' DNA-binding domain"/>
    <property type="match status" value="1"/>
</dbReference>
<keyword evidence="2" id="KW-0805">Transcription regulation</keyword>
<dbReference type="EMBL" id="CP000749">
    <property type="protein sequence ID" value="ABR69215.1"/>
    <property type="molecule type" value="Genomic_DNA"/>
</dbReference>
<dbReference type="Gene3D" id="1.10.10.10">
    <property type="entry name" value="Winged helix-like DNA-binding domain superfamily/Winged helix DNA-binding domain"/>
    <property type="match status" value="1"/>
</dbReference>
<dbReference type="PROSITE" id="PS50931">
    <property type="entry name" value="HTH_LYSR"/>
    <property type="match status" value="1"/>
</dbReference>
<dbReference type="InterPro" id="IPR036390">
    <property type="entry name" value="WH_DNA-bd_sf"/>
</dbReference>
<dbReference type="InterPro" id="IPR005119">
    <property type="entry name" value="LysR_subst-bd"/>
</dbReference>
<dbReference type="eggNOG" id="COG0583">
    <property type="taxonomic scope" value="Bacteria"/>
</dbReference>
<keyword evidence="5" id="KW-0804">Transcription</keyword>
<dbReference type="Gene3D" id="3.40.190.290">
    <property type="match status" value="1"/>
</dbReference>
<feature type="domain" description="HTH lysR-type" evidence="6">
    <location>
        <begin position="1"/>
        <end position="41"/>
    </location>
</feature>
<dbReference type="InterPro" id="IPR036388">
    <property type="entry name" value="WH-like_DNA-bd_sf"/>
</dbReference>
<gene>
    <name evidence="7" type="ordered locus">Mmwyl1_0273</name>
</gene>
<dbReference type="PANTHER" id="PTHR30293:SF0">
    <property type="entry name" value="NITROGEN ASSIMILATION REGULATORY PROTEIN NAC"/>
    <property type="match status" value="1"/>
</dbReference>